<keyword evidence="6" id="KW-0472">Membrane</keyword>
<feature type="compositionally biased region" description="Polar residues" evidence="7">
    <location>
        <begin position="676"/>
        <end position="688"/>
    </location>
</feature>
<evidence type="ECO:0000256" key="7">
    <source>
        <dbReference type="SAM" id="MobiDB-lite"/>
    </source>
</evidence>
<dbReference type="Pfam" id="PF03330">
    <property type="entry name" value="DPBB_1"/>
    <property type="match status" value="1"/>
</dbReference>
<evidence type="ECO:0000259" key="9">
    <source>
        <dbReference type="PROSITE" id="PS50843"/>
    </source>
</evidence>
<evidence type="ECO:0000259" key="8">
    <source>
        <dbReference type="PROSITE" id="PS50842"/>
    </source>
</evidence>
<dbReference type="Proteomes" id="UP001491310">
    <property type="component" value="Unassembled WGS sequence"/>
</dbReference>
<feature type="region of interest" description="Disordered" evidence="7">
    <location>
        <begin position="1"/>
        <end position="54"/>
    </location>
</feature>
<dbReference type="InterPro" id="IPR009009">
    <property type="entry name" value="RlpA-like_DPBB"/>
</dbReference>
<evidence type="ECO:0000256" key="2">
    <source>
        <dbReference type="ARBA" id="ARBA00004191"/>
    </source>
</evidence>
<proteinExistence type="inferred from homology"/>
<dbReference type="PROSITE" id="PS50843">
    <property type="entry name" value="EXPANSIN_CBD"/>
    <property type="match status" value="1"/>
</dbReference>
<evidence type="ECO:0000313" key="11">
    <source>
        <dbReference type="Proteomes" id="UP001491310"/>
    </source>
</evidence>
<organism evidence="10 11">
    <name type="scientific">Coccomyxa subellipsoidea</name>
    <dbReference type="NCBI Taxonomy" id="248742"/>
    <lineage>
        <taxon>Eukaryota</taxon>
        <taxon>Viridiplantae</taxon>
        <taxon>Chlorophyta</taxon>
        <taxon>core chlorophytes</taxon>
        <taxon>Trebouxiophyceae</taxon>
        <taxon>Trebouxiophyceae incertae sedis</taxon>
        <taxon>Coccomyxaceae</taxon>
        <taxon>Coccomyxa</taxon>
    </lineage>
</organism>
<dbReference type="SUPFAM" id="SSF48452">
    <property type="entry name" value="TPR-like"/>
    <property type="match status" value="1"/>
</dbReference>
<keyword evidence="5" id="KW-0732">Signal</keyword>
<comment type="subcellular location">
    <subcellularLocation>
        <location evidence="1">Membrane</location>
        <topology evidence="1">Peripheral membrane protein</topology>
    </subcellularLocation>
    <subcellularLocation>
        <location evidence="2">Secreted</location>
        <location evidence="2">Cell wall</location>
    </subcellularLocation>
</comment>
<dbReference type="Pfam" id="PF01357">
    <property type="entry name" value="Expansin_C"/>
    <property type="match status" value="1"/>
</dbReference>
<feature type="region of interest" description="Disordered" evidence="7">
    <location>
        <begin position="647"/>
        <end position="711"/>
    </location>
</feature>
<keyword evidence="11" id="KW-1185">Reference proteome</keyword>
<dbReference type="Gene3D" id="2.60.40.760">
    <property type="entry name" value="Expansin, cellulose-binding-like domain"/>
    <property type="match status" value="1"/>
</dbReference>
<dbReference type="InterPro" id="IPR011990">
    <property type="entry name" value="TPR-like_helical_dom_sf"/>
</dbReference>
<dbReference type="PANTHER" id="PTHR31867">
    <property type="entry name" value="EXPANSIN-A15"/>
    <property type="match status" value="1"/>
</dbReference>
<dbReference type="PROSITE" id="PS50842">
    <property type="entry name" value="EXPANSIN_EG45"/>
    <property type="match status" value="1"/>
</dbReference>
<dbReference type="SUPFAM" id="SSF50685">
    <property type="entry name" value="Barwin-like endoglucanases"/>
    <property type="match status" value="1"/>
</dbReference>
<evidence type="ECO:0000256" key="3">
    <source>
        <dbReference type="ARBA" id="ARBA00005392"/>
    </source>
</evidence>
<gene>
    <name evidence="10" type="ORF">WJX75_001467</name>
</gene>
<keyword evidence="4" id="KW-0134">Cell wall</keyword>
<dbReference type="InterPro" id="IPR036908">
    <property type="entry name" value="RlpA-like_sf"/>
</dbReference>
<evidence type="ECO:0008006" key="12">
    <source>
        <dbReference type="Google" id="ProtNLM"/>
    </source>
</evidence>
<feature type="domain" description="Expansin-like EG45" evidence="8">
    <location>
        <begin position="437"/>
        <end position="549"/>
    </location>
</feature>
<dbReference type="InterPro" id="IPR007112">
    <property type="entry name" value="Expansin/allergen_DPBB_dom"/>
</dbReference>
<dbReference type="InterPro" id="IPR007117">
    <property type="entry name" value="Expansin_CBD"/>
</dbReference>
<feature type="compositionally biased region" description="Low complexity" evidence="7">
    <location>
        <begin position="851"/>
        <end position="861"/>
    </location>
</feature>
<feature type="domain" description="Expansin-like CBD" evidence="9">
    <location>
        <begin position="562"/>
        <end position="640"/>
    </location>
</feature>
<evidence type="ECO:0000256" key="5">
    <source>
        <dbReference type="ARBA" id="ARBA00022729"/>
    </source>
</evidence>
<feature type="region of interest" description="Disordered" evidence="7">
    <location>
        <begin position="844"/>
        <end position="875"/>
    </location>
</feature>
<dbReference type="SUPFAM" id="SSF49590">
    <property type="entry name" value="PHL pollen allergen"/>
    <property type="match status" value="1"/>
</dbReference>
<keyword evidence="4" id="KW-0964">Secreted</keyword>
<evidence type="ECO:0000256" key="6">
    <source>
        <dbReference type="ARBA" id="ARBA00023136"/>
    </source>
</evidence>
<evidence type="ECO:0000256" key="4">
    <source>
        <dbReference type="ARBA" id="ARBA00022512"/>
    </source>
</evidence>
<protein>
    <recommendedName>
        <fullName evidence="12">Expansin-like EG45 domain-containing protein</fullName>
    </recommendedName>
</protein>
<comment type="similarity">
    <text evidence="3">Belongs to the expansin family. Expansin A subfamily.</text>
</comment>
<feature type="compositionally biased region" description="Low complexity" evidence="7">
    <location>
        <begin position="651"/>
        <end position="675"/>
    </location>
</feature>
<dbReference type="EMBL" id="JALJOT010000010">
    <property type="protein sequence ID" value="KAK9906413.1"/>
    <property type="molecule type" value="Genomic_DNA"/>
</dbReference>
<dbReference type="Gene3D" id="1.25.40.10">
    <property type="entry name" value="Tetratricopeptide repeat domain"/>
    <property type="match status" value="2"/>
</dbReference>
<dbReference type="PRINTS" id="PR01225">
    <property type="entry name" value="EXPANSNFAMLY"/>
</dbReference>
<sequence length="912" mass="95920">MAGLVTDSKAGSDSPAGSIALAAERSHSEGTPPAGQGSRQSMGGGGEPDQADEAAVEAACERMILEGVRLLQAGKLDQAEYLLLEGVKYVEASLPESTGLASLLDQQALVQFLADKLPEAEAAAARMLALAERLFADEEAAVAMCSLRLGTALAGQGRWEEAELLLEEAAEALQEAFGKDYEALGEARFYLALGEVASSTEASLPEVDGELIEGLRSMRKNVGVGPLLAGAALREHHRILDDALQLEDWSRAEALFLQEVRLHEALDAGSEGLALLLYQFSTLQFILSRLEDAHQLCQRSSTLAEKIHKPGSDQAMLRTHRLGTIAAAAQDTATAEELLLKSQQHFLRRLGKDNPITGEARFYLALTRLHVMETTLLEAEWGFMMRIGWVLTAVLACILRLTLAAKPLSDWRQGIATFYGGAPDGMDPYDYSYGTSIGSCGYGYLDKTKYPFWSVGALATSSIYYQQGPVQGCGQCFEIECLQNAGQFTGRCNQDPNARTITLMITDCCPECEPDHIDIQALTFTKMAPMAGGRVDMRYRRVQCHPPSDLHVIVDQNRGAGGWIRLQVKDAAVRGSVKLVQVKGPNTDWQSMNNVWGASWESTSVPMPPLDFRIQDDTGTEVTAFGVVKANGETGVLPTGINFQFGSTQGAPSSAPSSAATASSSATASASTSSSKEPQVSAFQGPNQPSNPDSSSSAGSSNSSGSGATSAAALLAPATPTTAGVHFQQPTTLLSGFPTTSGCGGRPPALWIPRSTTIISSLPLGAAARVTAAVLGGVPALCIPAARSRCLLWAAFPEPTASPALAGVPSTIVPRIIWQIRPSSKPCLPTASTTVLAGVATANNLGPVRDPSQSSPSAATATHDRPPAATAKQLPSTAPVPITLAAAALLDEPATCVSLMDLPASKPHPGMC</sequence>
<accession>A0ABR2YJ87</accession>
<reference evidence="10 11" key="1">
    <citation type="journal article" date="2024" name="Nat. Commun.">
        <title>Phylogenomics reveals the evolutionary origins of lichenization in chlorophyte algae.</title>
        <authorList>
            <person name="Puginier C."/>
            <person name="Libourel C."/>
            <person name="Otte J."/>
            <person name="Skaloud P."/>
            <person name="Haon M."/>
            <person name="Grisel S."/>
            <person name="Petersen M."/>
            <person name="Berrin J.G."/>
            <person name="Delaux P.M."/>
            <person name="Dal Grande F."/>
            <person name="Keller J."/>
        </authorList>
    </citation>
    <scope>NUCLEOTIDE SEQUENCE [LARGE SCALE GENOMIC DNA]</scope>
    <source>
        <strain evidence="10 11">SAG 216-7</strain>
    </source>
</reference>
<feature type="compositionally biased region" description="Low complexity" evidence="7">
    <location>
        <begin position="690"/>
        <end position="711"/>
    </location>
</feature>
<dbReference type="CDD" id="cd22271">
    <property type="entry name" value="DPBB_EXP_N-like"/>
    <property type="match status" value="1"/>
</dbReference>
<comment type="caution">
    <text evidence="10">The sequence shown here is derived from an EMBL/GenBank/DDBJ whole genome shotgun (WGS) entry which is preliminary data.</text>
</comment>
<dbReference type="InterPro" id="IPR007118">
    <property type="entry name" value="Expan_Lol_pI"/>
</dbReference>
<evidence type="ECO:0000313" key="10">
    <source>
        <dbReference type="EMBL" id="KAK9906413.1"/>
    </source>
</evidence>
<evidence type="ECO:0000256" key="1">
    <source>
        <dbReference type="ARBA" id="ARBA00004170"/>
    </source>
</evidence>
<dbReference type="Gene3D" id="2.40.40.10">
    <property type="entry name" value="RlpA-like domain"/>
    <property type="match status" value="1"/>
</dbReference>
<dbReference type="InterPro" id="IPR036749">
    <property type="entry name" value="Expansin_CBD_sf"/>
</dbReference>
<dbReference type="InterPro" id="IPR002963">
    <property type="entry name" value="Expansin"/>
</dbReference>
<name>A0ABR2YJ87_9CHLO</name>